<sequence length="137" mass="14737">MKHDEFIGQVQNRARLGSRGDAERATRATLETLGERLPEGLAENLAAQLPREVGEHLRRTEVFGGVGTGERFGLDEFVARVHLRSGASEPQAAFQARAVLAVVRDATSPGLMAKVRESLPDEVRSLVEAGGTGDMTT</sequence>
<dbReference type="AlphaFoldDB" id="A0A8J3FUN6"/>
<protein>
    <recommendedName>
        <fullName evidence="3">DUF2267 domain-containing protein</fullName>
    </recommendedName>
</protein>
<dbReference type="Proteomes" id="UP000637578">
    <property type="component" value="Unassembled WGS sequence"/>
</dbReference>
<dbReference type="Pfam" id="PF10025">
    <property type="entry name" value="DUF2267"/>
    <property type="match status" value="1"/>
</dbReference>
<keyword evidence="2" id="KW-1185">Reference proteome</keyword>
<organism evidence="1 2">
    <name type="scientific">Longimycelium tulufanense</name>
    <dbReference type="NCBI Taxonomy" id="907463"/>
    <lineage>
        <taxon>Bacteria</taxon>
        <taxon>Bacillati</taxon>
        <taxon>Actinomycetota</taxon>
        <taxon>Actinomycetes</taxon>
        <taxon>Pseudonocardiales</taxon>
        <taxon>Pseudonocardiaceae</taxon>
        <taxon>Longimycelium</taxon>
    </lineage>
</organism>
<dbReference type="InterPro" id="IPR038282">
    <property type="entry name" value="DUF2267_sf"/>
</dbReference>
<accession>A0A8J3FUN6</accession>
<dbReference type="InterPro" id="IPR018727">
    <property type="entry name" value="DUF2267"/>
</dbReference>
<dbReference type="RefSeq" id="WP_189053417.1">
    <property type="nucleotide sequence ID" value="NZ_BMMK01000002.1"/>
</dbReference>
<dbReference type="Gene3D" id="1.10.490.110">
    <property type="entry name" value="Uncharacterized conserved protein DUF2267"/>
    <property type="match status" value="1"/>
</dbReference>
<reference evidence="1" key="2">
    <citation type="submission" date="2020-09" db="EMBL/GenBank/DDBJ databases">
        <authorList>
            <person name="Sun Q."/>
            <person name="Zhou Y."/>
        </authorList>
    </citation>
    <scope>NUCLEOTIDE SEQUENCE</scope>
    <source>
        <strain evidence="1">CGMCC 4.5737</strain>
    </source>
</reference>
<proteinExistence type="predicted"/>
<name>A0A8J3FUN6_9PSEU</name>
<evidence type="ECO:0000313" key="1">
    <source>
        <dbReference type="EMBL" id="GGM36808.1"/>
    </source>
</evidence>
<evidence type="ECO:0000313" key="2">
    <source>
        <dbReference type="Proteomes" id="UP000637578"/>
    </source>
</evidence>
<comment type="caution">
    <text evidence="1">The sequence shown here is derived from an EMBL/GenBank/DDBJ whole genome shotgun (WGS) entry which is preliminary data.</text>
</comment>
<dbReference type="EMBL" id="BMMK01000002">
    <property type="protein sequence ID" value="GGM36808.1"/>
    <property type="molecule type" value="Genomic_DNA"/>
</dbReference>
<evidence type="ECO:0008006" key="3">
    <source>
        <dbReference type="Google" id="ProtNLM"/>
    </source>
</evidence>
<gene>
    <name evidence="1" type="ORF">GCM10012275_04930</name>
</gene>
<reference evidence="1" key="1">
    <citation type="journal article" date="2014" name="Int. J. Syst. Evol. Microbiol.">
        <title>Complete genome sequence of Corynebacterium casei LMG S-19264T (=DSM 44701T), isolated from a smear-ripened cheese.</title>
        <authorList>
            <consortium name="US DOE Joint Genome Institute (JGI-PGF)"/>
            <person name="Walter F."/>
            <person name="Albersmeier A."/>
            <person name="Kalinowski J."/>
            <person name="Ruckert C."/>
        </authorList>
    </citation>
    <scope>NUCLEOTIDE SEQUENCE</scope>
    <source>
        <strain evidence="1">CGMCC 4.5737</strain>
    </source>
</reference>